<dbReference type="SUPFAM" id="SSF51261">
    <property type="entry name" value="Duplicated hybrid motif"/>
    <property type="match status" value="1"/>
</dbReference>
<keyword evidence="2" id="KW-0762">Sugar transport</keyword>
<keyword evidence="3" id="KW-0808">Transferase</keyword>
<gene>
    <name evidence="5" type="primary">bglF_1</name>
    <name evidence="5" type="ORF">NCTC8622_01188</name>
</gene>
<evidence type="ECO:0000256" key="1">
    <source>
        <dbReference type="ARBA" id="ARBA00022448"/>
    </source>
</evidence>
<reference evidence="5 6" key="1">
    <citation type="submission" date="2018-06" db="EMBL/GenBank/DDBJ databases">
        <authorList>
            <consortium name="Pathogen Informatics"/>
            <person name="Doyle S."/>
        </authorList>
    </citation>
    <scope>NUCLEOTIDE SEQUENCE [LARGE SCALE GENOMIC DNA]</scope>
    <source>
        <strain evidence="5 6">NCTC8622</strain>
    </source>
</reference>
<evidence type="ECO:0000256" key="3">
    <source>
        <dbReference type="ARBA" id="ARBA00022679"/>
    </source>
</evidence>
<dbReference type="EMBL" id="UGCP01000002">
    <property type="protein sequence ID" value="STI82231.1"/>
    <property type="molecule type" value="Genomic_DNA"/>
</dbReference>
<dbReference type="InterPro" id="IPR011055">
    <property type="entry name" value="Dup_hybrid_motif"/>
</dbReference>
<dbReference type="GO" id="GO:0009401">
    <property type="term" value="P:phosphoenolpyruvate-dependent sugar phosphotransferase system"/>
    <property type="evidence" value="ECO:0007669"/>
    <property type="project" value="InterPro"/>
</dbReference>
<evidence type="ECO:0000256" key="2">
    <source>
        <dbReference type="ARBA" id="ARBA00022597"/>
    </source>
</evidence>
<evidence type="ECO:0000259" key="4">
    <source>
        <dbReference type="Pfam" id="PF00358"/>
    </source>
</evidence>
<dbReference type="Proteomes" id="UP000254079">
    <property type="component" value="Unassembled WGS sequence"/>
</dbReference>
<accession>A0A376U0E4</accession>
<dbReference type="Pfam" id="PF00358">
    <property type="entry name" value="PTS_EIIA_1"/>
    <property type="match status" value="1"/>
</dbReference>
<name>A0A376U0E4_ECOLX</name>
<dbReference type="GO" id="GO:0016740">
    <property type="term" value="F:transferase activity"/>
    <property type="evidence" value="ECO:0007669"/>
    <property type="project" value="UniProtKB-KW"/>
</dbReference>
<keyword evidence="1" id="KW-0813">Transport</keyword>
<evidence type="ECO:0000313" key="6">
    <source>
        <dbReference type="Proteomes" id="UP000254079"/>
    </source>
</evidence>
<dbReference type="AlphaFoldDB" id="A0A376U0E4"/>
<proteinExistence type="predicted"/>
<organism evidence="5 6">
    <name type="scientific">Escherichia coli</name>
    <dbReference type="NCBI Taxonomy" id="562"/>
    <lineage>
        <taxon>Bacteria</taxon>
        <taxon>Pseudomonadati</taxon>
        <taxon>Pseudomonadota</taxon>
        <taxon>Gammaproteobacteria</taxon>
        <taxon>Enterobacterales</taxon>
        <taxon>Enterobacteriaceae</taxon>
        <taxon>Escherichia</taxon>
    </lineage>
</organism>
<dbReference type="InterPro" id="IPR001127">
    <property type="entry name" value="PTS_EIIA_1_perm"/>
</dbReference>
<evidence type="ECO:0000313" key="5">
    <source>
        <dbReference type="EMBL" id="STI82231.1"/>
    </source>
</evidence>
<dbReference type="Gene3D" id="2.70.70.10">
    <property type="entry name" value="Glucose Permease (Domain IIA)"/>
    <property type="match status" value="1"/>
</dbReference>
<feature type="domain" description="PTS EIIA type-1" evidence="4">
    <location>
        <begin position="1"/>
        <end position="31"/>
    </location>
</feature>
<protein>
    <submittedName>
        <fullName evidence="5">PTS system beta-glucoside-specific transporter subunit IIABC</fullName>
    </submittedName>
</protein>
<sequence length="59" mass="6460">MTGEIVPLIHVADTTFASGLLGKGIAILPRLVKCVLRLRVELLRCSPHYTLLALSQMMV</sequence>